<keyword evidence="2" id="KW-1133">Transmembrane helix</keyword>
<keyword evidence="2" id="KW-0812">Transmembrane</keyword>
<dbReference type="Proteomes" id="UP000198790">
    <property type="component" value="Unassembled WGS sequence"/>
</dbReference>
<dbReference type="InterPro" id="IPR001452">
    <property type="entry name" value="SH3_domain"/>
</dbReference>
<protein>
    <submittedName>
        <fullName evidence="5">SH3 domain-containing protein</fullName>
    </submittedName>
</protein>
<evidence type="ECO:0000256" key="1">
    <source>
        <dbReference type="ARBA" id="ARBA00022443"/>
    </source>
</evidence>
<dbReference type="InterPro" id="IPR036028">
    <property type="entry name" value="SH3-like_dom_sf"/>
</dbReference>
<keyword evidence="1" id="KW-0728">SH3 domain</keyword>
<dbReference type="SUPFAM" id="SSF50044">
    <property type="entry name" value="SH3-domain"/>
    <property type="match status" value="1"/>
</dbReference>
<dbReference type="OrthoDB" id="1272986at2"/>
<dbReference type="PROSITE" id="PS51781">
    <property type="entry name" value="SH3B"/>
    <property type="match status" value="1"/>
</dbReference>
<dbReference type="STRING" id="237018.SAMN04489723_11492"/>
<evidence type="ECO:0000313" key="5">
    <source>
        <dbReference type="EMBL" id="SFB50664.1"/>
    </source>
</evidence>
<dbReference type="InterPro" id="IPR003646">
    <property type="entry name" value="SH3-like_bac-type"/>
</dbReference>
<dbReference type="EMBL" id="FOKK01000014">
    <property type="protein sequence ID" value="SFB50664.1"/>
    <property type="molecule type" value="Genomic_DNA"/>
</dbReference>
<name>A0A1I1BJV2_9BACT</name>
<evidence type="ECO:0000313" key="6">
    <source>
        <dbReference type="Proteomes" id="UP000198790"/>
    </source>
</evidence>
<dbReference type="Pfam" id="PF08239">
    <property type="entry name" value="SH3_3"/>
    <property type="match status" value="1"/>
</dbReference>
<feature type="domain" description="SH3b" evidence="4">
    <location>
        <begin position="23"/>
        <end position="85"/>
    </location>
</feature>
<dbReference type="RefSeq" id="WP_092899495.1">
    <property type="nucleotide sequence ID" value="NZ_FOKK01000014.1"/>
</dbReference>
<evidence type="ECO:0000256" key="2">
    <source>
        <dbReference type="SAM" id="Phobius"/>
    </source>
</evidence>
<dbReference type="Pfam" id="PF15615">
    <property type="entry name" value="TerB_C"/>
    <property type="match status" value="1"/>
</dbReference>
<feature type="domain" description="SH3" evidence="3">
    <location>
        <begin position="21"/>
        <end position="86"/>
    </location>
</feature>
<proteinExistence type="predicted"/>
<dbReference type="InterPro" id="IPR028932">
    <property type="entry name" value="TerB-C"/>
</dbReference>
<sequence>MKVLINTLIFLLILFFNTRVVASEIYEVTSDVFVRSGIGTSNEPIGVAKSGDQVKVLDKSNANWYKIEFEEKVGYISSKFVRFVEPVAPDPVEEVPVMEEKESYPFAGVLIIFFALFLILEITRRMREKRIQKSIKNFQNSYPEFNIDKERKVEVSENTLLRTLSPSLRKLIDSQLINSVKSGDDSIIDVTNESPSPVPKNDKRGFMQVPTWNHKYIYSKSDLNSATSEQKIFYYHFKQKFLNGTSLDLLGNTNYAFVLLFDLLDDYRNHQNFNLLESQIISLGNNYYKTRSYGVRFLNDIKKELGIQSGFAGNFTSQKIEIKPADEFYYEAEPDYIYWKVGSKYKEKLGLNEEEVKLLNKLWESTTNFCGVEFCYFQVIRLYLDTIAAFAKQCEKSGSTLENEFLIVSDLIARKIFGYRNGSANYKMSVKNTSDELYSTIFKLCENAVREHYGHKRKLSAEIRYAEPLITEHFKAKISVPFSNVINKLIVKIPEPDEATQKELNALNTSRWKDEFQSICDNFLGDEKRFVEDIKRLGDLNAKNPSIENIFFEASKYIASKHKESSLILYIHYLHYDLQSAKFDNKRLAKTIQKNLFKSQEQVEQFEVIVNDFLKYQNLDKAISAISELYAVKRKRIKLDRNSIEEVRQQHAGTVELLNEFLNDEEEDGEKKENDMDSFNEEIEIHITSVKEEVSESPFLDEIEFKPIHYSALELFSKNNFSIPVSEIDSFAKANGVFRNQLIDSINEACYELLDDVLIEEEEDFYTIEAMYFQTITNK</sequence>
<feature type="transmembrane region" description="Helical" evidence="2">
    <location>
        <begin position="104"/>
        <end position="123"/>
    </location>
</feature>
<keyword evidence="2" id="KW-0472">Membrane</keyword>
<dbReference type="Gene3D" id="2.30.30.40">
    <property type="entry name" value="SH3 Domains"/>
    <property type="match status" value="1"/>
</dbReference>
<dbReference type="SMART" id="SM00287">
    <property type="entry name" value="SH3b"/>
    <property type="match status" value="1"/>
</dbReference>
<dbReference type="PROSITE" id="PS50002">
    <property type="entry name" value="SH3"/>
    <property type="match status" value="1"/>
</dbReference>
<accession>A0A1I1BJV2</accession>
<evidence type="ECO:0000259" key="3">
    <source>
        <dbReference type="PROSITE" id="PS50002"/>
    </source>
</evidence>
<gene>
    <name evidence="5" type="ORF">SAMN04489723_11492</name>
</gene>
<evidence type="ECO:0000259" key="4">
    <source>
        <dbReference type="PROSITE" id="PS51781"/>
    </source>
</evidence>
<organism evidence="5 6">
    <name type="scientific">Algoriphagus aquimarinus</name>
    <dbReference type="NCBI Taxonomy" id="237018"/>
    <lineage>
        <taxon>Bacteria</taxon>
        <taxon>Pseudomonadati</taxon>
        <taxon>Bacteroidota</taxon>
        <taxon>Cytophagia</taxon>
        <taxon>Cytophagales</taxon>
        <taxon>Cyclobacteriaceae</taxon>
        <taxon>Algoriphagus</taxon>
    </lineage>
</organism>
<reference evidence="5 6" key="1">
    <citation type="submission" date="2016-10" db="EMBL/GenBank/DDBJ databases">
        <authorList>
            <person name="de Groot N.N."/>
        </authorList>
    </citation>
    <scope>NUCLEOTIDE SEQUENCE [LARGE SCALE GENOMIC DNA]</scope>
    <source>
        <strain evidence="5 6">DSM 23399</strain>
    </source>
</reference>
<keyword evidence="6" id="KW-1185">Reference proteome</keyword>
<dbReference type="AlphaFoldDB" id="A0A1I1BJV2"/>